<proteinExistence type="predicted"/>
<dbReference type="PROSITE" id="PS50888">
    <property type="entry name" value="BHLH"/>
    <property type="match status" value="1"/>
</dbReference>
<dbReference type="PANTHER" id="PTHR46772">
    <property type="entry name" value="BHLH DOMAIN-CONTAINING PROTEIN"/>
    <property type="match status" value="1"/>
</dbReference>
<evidence type="ECO:0000256" key="2">
    <source>
        <dbReference type="ARBA" id="ARBA00023015"/>
    </source>
</evidence>
<dbReference type="GO" id="GO:0009960">
    <property type="term" value="P:endosperm development"/>
    <property type="evidence" value="ECO:0007669"/>
    <property type="project" value="InterPro"/>
</dbReference>
<feature type="region of interest" description="Disordered" evidence="7">
    <location>
        <begin position="1"/>
        <end position="60"/>
    </location>
</feature>
<dbReference type="GO" id="GO:0003677">
    <property type="term" value="F:DNA binding"/>
    <property type="evidence" value="ECO:0007669"/>
    <property type="project" value="UniProtKB-KW"/>
</dbReference>
<dbReference type="GO" id="GO:0046983">
    <property type="term" value="F:protein dimerization activity"/>
    <property type="evidence" value="ECO:0007669"/>
    <property type="project" value="InterPro"/>
</dbReference>
<reference evidence="9 10" key="1">
    <citation type="submission" date="2019-06" db="EMBL/GenBank/DDBJ databases">
        <title>WGS assembly of Gossypium darwinii.</title>
        <authorList>
            <person name="Chen Z.J."/>
            <person name="Sreedasyam A."/>
            <person name="Ando A."/>
            <person name="Song Q."/>
            <person name="De L."/>
            <person name="Hulse-Kemp A."/>
            <person name="Ding M."/>
            <person name="Ye W."/>
            <person name="Kirkbride R."/>
            <person name="Jenkins J."/>
            <person name="Plott C."/>
            <person name="Lovell J."/>
            <person name="Lin Y.-M."/>
            <person name="Vaughn R."/>
            <person name="Liu B."/>
            <person name="Li W."/>
            <person name="Simpson S."/>
            <person name="Scheffler B."/>
            <person name="Saski C."/>
            <person name="Grover C."/>
            <person name="Hu G."/>
            <person name="Conover J."/>
            <person name="Carlson J."/>
            <person name="Shu S."/>
            <person name="Boston L."/>
            <person name="Williams M."/>
            <person name="Peterson D."/>
            <person name="Mcgee K."/>
            <person name="Jones D."/>
            <person name="Wendel J."/>
            <person name="Stelly D."/>
            <person name="Grimwood J."/>
            <person name="Schmutz J."/>
        </authorList>
    </citation>
    <scope>NUCLEOTIDE SEQUENCE [LARGE SCALE GENOMIC DNA]</scope>
    <source>
        <strain evidence="9">1808015.09</strain>
    </source>
</reference>
<dbReference type="Pfam" id="PF00010">
    <property type="entry name" value="HLH"/>
    <property type="match status" value="1"/>
</dbReference>
<keyword evidence="6" id="KW-0175">Coiled coil</keyword>
<evidence type="ECO:0000256" key="5">
    <source>
        <dbReference type="ARBA" id="ARBA00023242"/>
    </source>
</evidence>
<dbReference type="Pfam" id="PF22754">
    <property type="entry name" value="bHLH-TF_ACT-like_plant"/>
    <property type="match status" value="1"/>
</dbReference>
<protein>
    <recommendedName>
        <fullName evidence="8">BHLH domain-containing protein</fullName>
    </recommendedName>
</protein>
<dbReference type="Gene3D" id="4.10.280.10">
    <property type="entry name" value="Helix-loop-helix DNA-binding domain"/>
    <property type="match status" value="1"/>
</dbReference>
<keyword evidence="5" id="KW-0539">Nucleus</keyword>
<dbReference type="InterPro" id="IPR011598">
    <property type="entry name" value="bHLH_dom"/>
</dbReference>
<feature type="domain" description="BHLH" evidence="8">
    <location>
        <begin position="55"/>
        <end position="105"/>
    </location>
</feature>
<name>A0A5D1ZV61_GOSDA</name>
<organism evidence="9 10">
    <name type="scientific">Gossypium darwinii</name>
    <name type="common">Darwin's cotton</name>
    <name type="synonym">Gossypium barbadense var. darwinii</name>
    <dbReference type="NCBI Taxonomy" id="34276"/>
    <lineage>
        <taxon>Eukaryota</taxon>
        <taxon>Viridiplantae</taxon>
        <taxon>Streptophyta</taxon>
        <taxon>Embryophyta</taxon>
        <taxon>Tracheophyta</taxon>
        <taxon>Spermatophyta</taxon>
        <taxon>Magnoliopsida</taxon>
        <taxon>eudicotyledons</taxon>
        <taxon>Gunneridae</taxon>
        <taxon>Pentapetalae</taxon>
        <taxon>rosids</taxon>
        <taxon>malvids</taxon>
        <taxon>Malvales</taxon>
        <taxon>Malvaceae</taxon>
        <taxon>Malvoideae</taxon>
        <taxon>Gossypium</taxon>
    </lineage>
</organism>
<gene>
    <name evidence="9" type="ORF">ES288_D13G046400v1</name>
</gene>
<evidence type="ECO:0000256" key="7">
    <source>
        <dbReference type="SAM" id="MobiDB-lite"/>
    </source>
</evidence>
<dbReference type="InterPro" id="IPR044278">
    <property type="entry name" value="BHLH95-like"/>
</dbReference>
<dbReference type="InterPro" id="IPR036638">
    <property type="entry name" value="HLH_DNA-bd_sf"/>
</dbReference>
<evidence type="ECO:0000256" key="6">
    <source>
        <dbReference type="SAM" id="Coils"/>
    </source>
</evidence>
<dbReference type="EMBL" id="CM017713">
    <property type="protein sequence ID" value="TYG36213.1"/>
    <property type="molecule type" value="Genomic_DNA"/>
</dbReference>
<dbReference type="Proteomes" id="UP000323506">
    <property type="component" value="Chromosome D13"/>
</dbReference>
<comment type="subcellular location">
    <subcellularLocation>
        <location evidence="1">Nucleus</location>
    </subcellularLocation>
</comment>
<feature type="compositionally biased region" description="Basic and acidic residues" evidence="7">
    <location>
        <begin position="51"/>
        <end position="60"/>
    </location>
</feature>
<dbReference type="GO" id="GO:0003700">
    <property type="term" value="F:DNA-binding transcription factor activity"/>
    <property type="evidence" value="ECO:0007669"/>
    <property type="project" value="InterPro"/>
</dbReference>
<evidence type="ECO:0000313" key="9">
    <source>
        <dbReference type="EMBL" id="TYG36213.1"/>
    </source>
</evidence>
<keyword evidence="3" id="KW-0238">DNA-binding</keyword>
<dbReference type="AlphaFoldDB" id="A0A5D1ZV61"/>
<dbReference type="InterPro" id="IPR054502">
    <property type="entry name" value="bHLH-TF_ACT-like_plant"/>
</dbReference>
<evidence type="ECO:0000256" key="3">
    <source>
        <dbReference type="ARBA" id="ARBA00023125"/>
    </source>
</evidence>
<keyword evidence="2" id="KW-0805">Transcription regulation</keyword>
<evidence type="ECO:0000313" key="10">
    <source>
        <dbReference type="Proteomes" id="UP000323506"/>
    </source>
</evidence>
<dbReference type="CDD" id="cd04873">
    <property type="entry name" value="ACT_UUR-ACR-like"/>
    <property type="match status" value="1"/>
</dbReference>
<dbReference type="SMART" id="SM00353">
    <property type="entry name" value="HLH"/>
    <property type="match status" value="1"/>
</dbReference>
<feature type="coiled-coil region" evidence="6">
    <location>
        <begin position="95"/>
        <end position="122"/>
    </location>
</feature>
<dbReference type="SUPFAM" id="SSF47459">
    <property type="entry name" value="HLH, helix-loop-helix DNA-binding domain"/>
    <property type="match status" value="1"/>
</dbReference>
<sequence length="266" mass="29434">MSATPGSFFLCENHPFPPPSNNNSGGGGANGSEDNNQHEKQPLQDSTNNKRGGESDHEMHIWTERERRKKMRNMFSNLHALLPHLSPKADKSTIVDEAVKHIQTLEKTLQKLQKQKLDRLQEGPNPIDLGHQDTSREAFMADQVLSGNDAAAKDLIIKSDSVTVAQPRLQFQTWTSSNVVLNICGKEAQISVCSPKKPGLFTSVCCILEKHYLEVISAHVSSQSNRSIFMIQAHQVGSSGAYNHQVSEVDEIFKQAAAEIMFCLTS</sequence>
<evidence type="ECO:0000259" key="8">
    <source>
        <dbReference type="PROSITE" id="PS50888"/>
    </source>
</evidence>
<dbReference type="GO" id="GO:0005634">
    <property type="term" value="C:nucleus"/>
    <property type="evidence" value="ECO:0007669"/>
    <property type="project" value="UniProtKB-SubCell"/>
</dbReference>
<dbReference type="PANTHER" id="PTHR46772:SF8">
    <property type="entry name" value="TRANSCRIPTION FACTOR BHLH95"/>
    <property type="match status" value="1"/>
</dbReference>
<evidence type="ECO:0000256" key="4">
    <source>
        <dbReference type="ARBA" id="ARBA00023163"/>
    </source>
</evidence>
<keyword evidence="10" id="KW-1185">Reference proteome</keyword>
<dbReference type="CDD" id="cd11393">
    <property type="entry name" value="bHLH_AtbHLH_like"/>
    <property type="match status" value="1"/>
</dbReference>
<dbReference type="InterPro" id="IPR045239">
    <property type="entry name" value="bHLH95_bHLH"/>
</dbReference>
<accession>A0A5D1ZV61</accession>
<evidence type="ECO:0000256" key="1">
    <source>
        <dbReference type="ARBA" id="ARBA00004123"/>
    </source>
</evidence>
<keyword evidence="4" id="KW-0804">Transcription</keyword>